<proteinExistence type="predicted"/>
<dbReference type="EMBL" id="PYAV01000007">
    <property type="protein sequence ID" value="PSL45101.1"/>
    <property type="molecule type" value="Genomic_DNA"/>
</dbReference>
<comment type="caution">
    <text evidence="3">The sequence shown here is derived from an EMBL/GenBank/DDBJ whole genome shotgun (WGS) entry which is preliminary data.</text>
</comment>
<evidence type="ECO:0000313" key="4">
    <source>
        <dbReference type="Proteomes" id="UP000242310"/>
    </source>
</evidence>
<dbReference type="RefSeq" id="WP_106588750.1">
    <property type="nucleotide sequence ID" value="NZ_PYAV01000007.1"/>
</dbReference>
<keyword evidence="4" id="KW-1185">Reference proteome</keyword>
<evidence type="ECO:0000313" key="3">
    <source>
        <dbReference type="EMBL" id="PSL45101.1"/>
    </source>
</evidence>
<dbReference type="AlphaFoldDB" id="A0A2P8HFV8"/>
<accession>A0A2P8HFV8</accession>
<feature type="compositionally biased region" description="Acidic residues" evidence="1">
    <location>
        <begin position="36"/>
        <end position="99"/>
    </location>
</feature>
<gene>
    <name evidence="3" type="ORF">B0H94_107106</name>
</gene>
<sequence length="132" mass="14270">MTVAGHEISLKAMLMMAAAFVLTLGLTFANASIAFGDEDDDNGYDEDNGEDMDDNGDDDNGYEDDDYDDDNGVDEDNGYEDDDHDDNGYEDEDHEEGDELPATASAYPMGLLIGMMAAGAGAFMITKRRQTA</sequence>
<name>A0A2P8HFV8_9BACI</name>
<dbReference type="Proteomes" id="UP000242310">
    <property type="component" value="Unassembled WGS sequence"/>
</dbReference>
<dbReference type="NCBIfam" id="TIGR01167">
    <property type="entry name" value="LPXTG_anchor"/>
    <property type="match status" value="1"/>
</dbReference>
<keyword evidence="2" id="KW-0472">Membrane</keyword>
<keyword evidence="2" id="KW-0812">Transmembrane</keyword>
<evidence type="ECO:0000256" key="1">
    <source>
        <dbReference type="SAM" id="MobiDB-lite"/>
    </source>
</evidence>
<organism evidence="3 4">
    <name type="scientific">Salsuginibacillus halophilus</name>
    <dbReference type="NCBI Taxonomy" id="517424"/>
    <lineage>
        <taxon>Bacteria</taxon>
        <taxon>Bacillati</taxon>
        <taxon>Bacillota</taxon>
        <taxon>Bacilli</taxon>
        <taxon>Bacillales</taxon>
        <taxon>Bacillaceae</taxon>
        <taxon>Salsuginibacillus</taxon>
    </lineage>
</organism>
<feature type="region of interest" description="Disordered" evidence="1">
    <location>
        <begin position="35"/>
        <end position="103"/>
    </location>
</feature>
<reference evidence="3 4" key="1">
    <citation type="submission" date="2018-03" db="EMBL/GenBank/DDBJ databases">
        <title>Genomic Encyclopedia of Type Strains, Phase III (KMG-III): the genomes of soil and plant-associated and newly described type strains.</title>
        <authorList>
            <person name="Whitman W."/>
        </authorList>
    </citation>
    <scope>NUCLEOTIDE SEQUENCE [LARGE SCALE GENOMIC DNA]</scope>
    <source>
        <strain evidence="3 4">CGMCC 1.07653</strain>
    </source>
</reference>
<evidence type="ECO:0000256" key="2">
    <source>
        <dbReference type="SAM" id="Phobius"/>
    </source>
</evidence>
<feature type="transmembrane region" description="Helical" evidence="2">
    <location>
        <begin position="106"/>
        <end position="126"/>
    </location>
</feature>
<keyword evidence="2" id="KW-1133">Transmembrane helix</keyword>
<protein>
    <submittedName>
        <fullName evidence="3">LPXTG-motif cell wall-anchored protein</fullName>
    </submittedName>
</protein>